<proteinExistence type="predicted"/>
<dbReference type="EMBL" id="CAJNRD030001116">
    <property type="protein sequence ID" value="CAG5074848.1"/>
    <property type="molecule type" value="Genomic_DNA"/>
</dbReference>
<accession>A0A8J2ECK2</accession>
<reference evidence="2" key="1">
    <citation type="submission" date="2021-04" db="EMBL/GenBank/DDBJ databases">
        <authorList>
            <person name="Chebbi M.A.C M."/>
        </authorList>
    </citation>
    <scope>NUCLEOTIDE SEQUENCE</scope>
</reference>
<dbReference type="OrthoDB" id="10437990at2759"/>
<feature type="region of interest" description="Disordered" evidence="1">
    <location>
        <begin position="164"/>
        <end position="186"/>
    </location>
</feature>
<name>A0A8J2ECK2_COTCN</name>
<evidence type="ECO:0000313" key="2">
    <source>
        <dbReference type="EMBL" id="CAG5074848.1"/>
    </source>
</evidence>
<comment type="caution">
    <text evidence="2">The sequence shown here is derived from an EMBL/GenBank/DDBJ whole genome shotgun (WGS) entry which is preliminary data.</text>
</comment>
<evidence type="ECO:0000313" key="3">
    <source>
        <dbReference type="Proteomes" id="UP000786811"/>
    </source>
</evidence>
<dbReference type="Proteomes" id="UP000786811">
    <property type="component" value="Unassembled WGS sequence"/>
</dbReference>
<sequence length="208" mass="22874">MLSAEEINQFNGTTIEIYKLINLTNAIEFAKYENKIWLQTISELEKRINEGLNKYNVPLVRTKHDPDVNGTSLGTVNRMVSGEINGNFFGFNNETVLGTLNGTVLAAADGTVLGTFNGVIVGIINRTTSENIDQMVLRTIDGTVLGTDNRTVIGHDKGLILRKPKRPDSWASEPENNGTGEEAVDENNNLIRVGFKAPGAHFEEKEVQ</sequence>
<protein>
    <submittedName>
        <fullName evidence="2">Uncharacterized protein</fullName>
    </submittedName>
</protein>
<evidence type="ECO:0000256" key="1">
    <source>
        <dbReference type="SAM" id="MobiDB-lite"/>
    </source>
</evidence>
<organism evidence="2 3">
    <name type="scientific">Cotesia congregata</name>
    <name type="common">Parasitoid wasp</name>
    <name type="synonym">Apanteles congregatus</name>
    <dbReference type="NCBI Taxonomy" id="51543"/>
    <lineage>
        <taxon>Eukaryota</taxon>
        <taxon>Metazoa</taxon>
        <taxon>Ecdysozoa</taxon>
        <taxon>Arthropoda</taxon>
        <taxon>Hexapoda</taxon>
        <taxon>Insecta</taxon>
        <taxon>Pterygota</taxon>
        <taxon>Neoptera</taxon>
        <taxon>Endopterygota</taxon>
        <taxon>Hymenoptera</taxon>
        <taxon>Apocrita</taxon>
        <taxon>Ichneumonoidea</taxon>
        <taxon>Braconidae</taxon>
        <taxon>Microgastrinae</taxon>
        <taxon>Cotesia</taxon>
    </lineage>
</organism>
<gene>
    <name evidence="2" type="ORF">HICCMSTLAB_LOCUS1081</name>
</gene>
<keyword evidence="3" id="KW-1185">Reference proteome</keyword>
<dbReference type="AlphaFoldDB" id="A0A8J2ECK2"/>